<dbReference type="AlphaFoldDB" id="A0A9R1CTQ4"/>
<evidence type="ECO:0000313" key="1">
    <source>
        <dbReference type="EMBL" id="MCQ4333633.1"/>
    </source>
</evidence>
<sequence>MVVSQIVSIPPRQVRWARRHAEARNEFYEDETDWNDTREGNPIEDNFVGIMGELGFAIYYDLQVDANIFEISDGGSDFTVQVNNEVREVDVKTRRKYPDRLWVKEHALDADYYVLAYIDRPDDPETLVGWRVELFGGASRDKLQDATRVESDYGFWNRSIFIEDLDALPDPESITLG</sequence>
<organism evidence="1 2">
    <name type="scientific">Natronomonas aquatica</name>
    <dbReference type="NCBI Taxonomy" id="2841590"/>
    <lineage>
        <taxon>Archaea</taxon>
        <taxon>Methanobacteriati</taxon>
        <taxon>Methanobacteriota</taxon>
        <taxon>Stenosarchaea group</taxon>
        <taxon>Halobacteria</taxon>
        <taxon>Halobacteriales</taxon>
        <taxon>Natronomonadaceae</taxon>
        <taxon>Natronomonas</taxon>
    </lineage>
</organism>
<proteinExistence type="predicted"/>
<name>A0A9R1CTQ4_9EURY</name>
<reference evidence="1" key="1">
    <citation type="journal article" date="2023" name="Front. Microbiol.">
        <title>Genomic-based phylogenetic and metabolic analyses of the genus Natronomonas, and description of Natronomonas aquatica sp. nov.</title>
        <authorList>
            <person name="Garcia-Roldan A."/>
            <person name="Duran-Viseras A."/>
            <person name="de la Haba R.R."/>
            <person name="Corral P."/>
            <person name="Sanchez-Porro C."/>
            <person name="Ventosa A."/>
        </authorList>
    </citation>
    <scope>NUCLEOTIDE SEQUENCE</scope>
    <source>
        <strain evidence="1">F2-12</strain>
    </source>
</reference>
<evidence type="ECO:0000313" key="2">
    <source>
        <dbReference type="Proteomes" id="UP001139494"/>
    </source>
</evidence>
<accession>A0A9R1CTQ4</accession>
<keyword evidence="2" id="KW-1185">Reference proteome</keyword>
<protein>
    <submittedName>
        <fullName evidence="1">Uncharacterized protein</fullName>
    </submittedName>
</protein>
<gene>
    <name evidence="1" type="ORF">KM295_09120</name>
</gene>
<dbReference type="EMBL" id="JAHLKM010000010">
    <property type="protein sequence ID" value="MCQ4333633.1"/>
    <property type="molecule type" value="Genomic_DNA"/>
</dbReference>
<dbReference type="Proteomes" id="UP001139494">
    <property type="component" value="Unassembled WGS sequence"/>
</dbReference>
<comment type="caution">
    <text evidence="1">The sequence shown here is derived from an EMBL/GenBank/DDBJ whole genome shotgun (WGS) entry which is preliminary data.</text>
</comment>
<dbReference type="RefSeq" id="WP_256029659.1">
    <property type="nucleotide sequence ID" value="NZ_JAHLKM010000010.1"/>
</dbReference>